<accession>D0W717</accession>
<proteinExistence type="predicted"/>
<comment type="caution">
    <text evidence="1">The sequence shown here is derived from an EMBL/GenBank/DDBJ whole genome shotgun (WGS) entry which is preliminary data.</text>
</comment>
<sequence>MLEQGADIAVLPGSPAADAAALGAEIIGVVMVFFLMPGIFGLCFDGGKADVVVVQIACLRRFQEFEQGAFAGVCKCAVEGEMFKTAADVDIECFGKRIEVAVERTAQALQRRVAGFFQMQVDGMGHMFIRMVGYCVILIYFAGVFASDLAAACR</sequence>
<reference evidence="1 2" key="1">
    <citation type="submission" date="2009-10" db="EMBL/GenBank/DDBJ databases">
        <authorList>
            <person name="Weinstock G."/>
            <person name="Sodergren E."/>
            <person name="Clifton S."/>
            <person name="Fulton L."/>
            <person name="Fulton B."/>
            <person name="Courtney L."/>
            <person name="Fronick C."/>
            <person name="Harrison M."/>
            <person name="Strong C."/>
            <person name="Farmer C."/>
            <person name="Delahaunty K."/>
            <person name="Markovic C."/>
            <person name="Hall O."/>
            <person name="Minx P."/>
            <person name="Tomlinson C."/>
            <person name="Mitreva M."/>
            <person name="Nelson J."/>
            <person name="Hou S."/>
            <person name="Wollam A."/>
            <person name="Pepin K.H."/>
            <person name="Johnson M."/>
            <person name="Bhonagiri V."/>
            <person name="Nash W.E."/>
            <person name="Warren W."/>
            <person name="Chinwalla A."/>
            <person name="Mardis E.R."/>
            <person name="Wilson R.K."/>
        </authorList>
    </citation>
    <scope>NUCLEOTIDE SEQUENCE [LARGE SCALE GENOMIC DNA]</scope>
    <source>
        <strain evidence="1 2">ATCC 23970</strain>
    </source>
</reference>
<organism evidence="1 2">
    <name type="scientific">Neisseria lactamica ATCC 23970</name>
    <dbReference type="NCBI Taxonomy" id="546265"/>
    <lineage>
        <taxon>Bacteria</taxon>
        <taxon>Pseudomonadati</taxon>
        <taxon>Pseudomonadota</taxon>
        <taxon>Betaproteobacteria</taxon>
        <taxon>Neisseriales</taxon>
        <taxon>Neisseriaceae</taxon>
        <taxon>Neisseria</taxon>
    </lineage>
</organism>
<dbReference type="Proteomes" id="UP000003843">
    <property type="component" value="Unassembled WGS sequence"/>
</dbReference>
<dbReference type="EMBL" id="ACEQ02000003">
    <property type="protein sequence ID" value="EEZ76620.1"/>
    <property type="molecule type" value="Genomic_DNA"/>
</dbReference>
<gene>
    <name evidence="1" type="ORF">NEILACOT_03309</name>
</gene>
<evidence type="ECO:0000313" key="2">
    <source>
        <dbReference type="Proteomes" id="UP000003843"/>
    </source>
</evidence>
<evidence type="ECO:0000313" key="1">
    <source>
        <dbReference type="EMBL" id="EEZ76620.1"/>
    </source>
</evidence>
<protein>
    <submittedName>
        <fullName evidence="1">Uncharacterized protein</fullName>
    </submittedName>
</protein>
<dbReference type="AlphaFoldDB" id="D0W717"/>
<name>D0W717_NEILA</name>